<dbReference type="PROSITE" id="PS01251">
    <property type="entry name" value="PCNA_1"/>
    <property type="match status" value="1"/>
</dbReference>
<keyword evidence="12" id="KW-1185">Reference proteome</keyword>
<dbReference type="PANTHER" id="PTHR11352">
    <property type="entry name" value="PROLIFERATING CELL NUCLEAR ANTIGEN"/>
    <property type="match status" value="1"/>
</dbReference>
<dbReference type="GO" id="GO:0003682">
    <property type="term" value="F:chromatin binding"/>
    <property type="evidence" value="ECO:0007669"/>
    <property type="project" value="UniProtKB-ARBA"/>
</dbReference>
<keyword evidence="7 8" id="KW-0539">Nucleus</keyword>
<dbReference type="AlphaFoldDB" id="A0A6P4IJ33"/>
<evidence type="ECO:0000259" key="10">
    <source>
        <dbReference type="Pfam" id="PF00705"/>
    </source>
</evidence>
<gene>
    <name evidence="13" type="primary">PCNA2</name>
</gene>
<proteinExistence type="inferred from homology"/>
<dbReference type="InterPro" id="IPR000730">
    <property type="entry name" value="Pr_cel_nuc_antig"/>
</dbReference>
<evidence type="ECO:0000256" key="2">
    <source>
        <dbReference type="ARBA" id="ARBA00004286"/>
    </source>
</evidence>
<dbReference type="InterPro" id="IPR022648">
    <property type="entry name" value="Pr_cel_nuc_antig_N"/>
</dbReference>
<comment type="function">
    <text evidence="8">This protein is an auxiliary protein of DNA polymerase delta and is involved in the control of eukaryotic DNA replication by increasing the polymerase's processivity during elongation of the leading strand.</text>
</comment>
<dbReference type="Pfam" id="PF02747">
    <property type="entry name" value="PCNA_C"/>
    <property type="match status" value="1"/>
</dbReference>
<dbReference type="CDD" id="cd00577">
    <property type="entry name" value="PCNA"/>
    <property type="match status" value="1"/>
</dbReference>
<dbReference type="GO" id="GO:0030337">
    <property type="term" value="F:DNA polymerase processivity factor activity"/>
    <property type="evidence" value="ECO:0007669"/>
    <property type="project" value="InterPro"/>
</dbReference>
<feature type="domain" description="Proliferating cell nuclear antigen PCNA N-terminal" evidence="10">
    <location>
        <begin position="1"/>
        <end position="124"/>
    </location>
</feature>
<feature type="domain" description="Proliferating cell nuclear antigen PCNA C-terminal" evidence="11">
    <location>
        <begin position="127"/>
        <end position="249"/>
    </location>
</feature>
<dbReference type="Pfam" id="PF00705">
    <property type="entry name" value="PCNA_N"/>
    <property type="match status" value="1"/>
</dbReference>
<name>A0A6P4IJ33_DROKI</name>
<evidence type="ECO:0000256" key="3">
    <source>
        <dbReference type="ARBA" id="ARBA00010462"/>
    </source>
</evidence>
<dbReference type="PANTHER" id="PTHR11352:SF0">
    <property type="entry name" value="PROLIFERATING CELL NUCLEAR ANTIGEN"/>
    <property type="match status" value="1"/>
</dbReference>
<evidence type="ECO:0000313" key="12">
    <source>
        <dbReference type="Proteomes" id="UP001652661"/>
    </source>
</evidence>
<dbReference type="GO" id="GO:0006272">
    <property type="term" value="P:leading strand elongation"/>
    <property type="evidence" value="ECO:0007669"/>
    <property type="project" value="TreeGrafter"/>
</dbReference>
<sequence>MLEARLGETLLLKKIVEALKEIISQGTLDCSDTGFQLQSMDNSHVSLVALCLQRDCFEKFRCDRNVSLGLDLKSLAKVLKCTNSDDTVTISASDNPSKVLLNFNSKESERSAEYELKLLNLEEDHLGIPDTDYACTILMPSTEFAHICRDMAMFSETVTIACSKQAVKFSANGDLGSANIKLSEGGKMNVSIQVEDQLVQTFAGRYLNTFTKATPLADRVKICLAAEVPLLVEYPIEDFGYIRYYLAPKVDDVDV</sequence>
<dbReference type="NCBIfam" id="TIGR00590">
    <property type="entry name" value="pcna"/>
    <property type="match status" value="1"/>
</dbReference>
<dbReference type="InterPro" id="IPR046938">
    <property type="entry name" value="DNA_clamp_sf"/>
</dbReference>
<dbReference type="GO" id="GO:0072702">
    <property type="term" value="P:response to methyl methanesulfonate"/>
    <property type="evidence" value="ECO:0007669"/>
    <property type="project" value="UniProtKB-ARBA"/>
</dbReference>
<accession>A0A6P4IJ33</accession>
<dbReference type="GO" id="GO:0019985">
    <property type="term" value="P:translesion synthesis"/>
    <property type="evidence" value="ECO:0007669"/>
    <property type="project" value="TreeGrafter"/>
</dbReference>
<dbReference type="GO" id="GO:0005694">
    <property type="term" value="C:chromosome"/>
    <property type="evidence" value="ECO:0007669"/>
    <property type="project" value="UniProtKB-SubCell"/>
</dbReference>
<organism evidence="12 13">
    <name type="scientific">Drosophila kikkawai</name>
    <name type="common">Fruit fly</name>
    <dbReference type="NCBI Taxonomy" id="30033"/>
    <lineage>
        <taxon>Eukaryota</taxon>
        <taxon>Metazoa</taxon>
        <taxon>Ecdysozoa</taxon>
        <taxon>Arthropoda</taxon>
        <taxon>Hexapoda</taxon>
        <taxon>Insecta</taxon>
        <taxon>Pterygota</taxon>
        <taxon>Neoptera</taxon>
        <taxon>Endopterygota</taxon>
        <taxon>Diptera</taxon>
        <taxon>Brachycera</taxon>
        <taxon>Muscomorpha</taxon>
        <taxon>Ephydroidea</taxon>
        <taxon>Drosophilidae</taxon>
        <taxon>Drosophila</taxon>
        <taxon>Sophophora</taxon>
    </lineage>
</organism>
<reference evidence="13" key="1">
    <citation type="submission" date="2025-08" db="UniProtKB">
        <authorList>
            <consortium name="RefSeq"/>
        </authorList>
    </citation>
    <scope>IDENTIFICATION</scope>
    <source>
        <strain evidence="13">14028-0561.14</strain>
        <tissue evidence="13">Whole fly</tissue>
    </source>
</reference>
<dbReference type="InterPro" id="IPR022659">
    <property type="entry name" value="Pr_cel_nuc_antig_CS"/>
</dbReference>
<evidence type="ECO:0000313" key="13">
    <source>
        <dbReference type="RefSeq" id="XP_017023609.1"/>
    </source>
</evidence>
<dbReference type="PRINTS" id="PR00339">
    <property type="entry name" value="PCNACYCLIN"/>
</dbReference>
<evidence type="ECO:0000256" key="4">
    <source>
        <dbReference type="ARBA" id="ARBA00022454"/>
    </source>
</evidence>
<protein>
    <recommendedName>
        <fullName evidence="8">DNA sliding clamp PCNA</fullName>
    </recommendedName>
</protein>
<dbReference type="PROSITE" id="PS00293">
    <property type="entry name" value="PCNA_2"/>
    <property type="match status" value="1"/>
</dbReference>
<dbReference type="GO" id="GO:0042542">
    <property type="term" value="P:response to hydrogen peroxide"/>
    <property type="evidence" value="ECO:0007669"/>
    <property type="project" value="UniProtKB-ARBA"/>
</dbReference>
<evidence type="ECO:0000256" key="7">
    <source>
        <dbReference type="ARBA" id="ARBA00023242"/>
    </source>
</evidence>
<dbReference type="InterPro" id="IPR022649">
    <property type="entry name" value="Pr_cel_nuc_antig_C"/>
</dbReference>
<evidence type="ECO:0000256" key="1">
    <source>
        <dbReference type="ARBA" id="ARBA00004123"/>
    </source>
</evidence>
<dbReference type="OrthoDB" id="534348at2759"/>
<keyword evidence="4" id="KW-0158">Chromosome</keyword>
<dbReference type="GO" id="GO:0006275">
    <property type="term" value="P:regulation of DNA replication"/>
    <property type="evidence" value="ECO:0007669"/>
    <property type="project" value="InterPro"/>
</dbReference>
<evidence type="ECO:0000256" key="9">
    <source>
        <dbReference type="RuleBase" id="RU003671"/>
    </source>
</evidence>
<dbReference type="GO" id="GO:0006298">
    <property type="term" value="P:mismatch repair"/>
    <property type="evidence" value="ECO:0007669"/>
    <property type="project" value="TreeGrafter"/>
</dbReference>
<comment type="subcellular location">
    <subcellularLocation>
        <location evidence="2">Chromosome</location>
    </subcellularLocation>
    <subcellularLocation>
        <location evidence="1 8">Nucleus</location>
    </subcellularLocation>
</comment>
<evidence type="ECO:0000259" key="11">
    <source>
        <dbReference type="Pfam" id="PF02747"/>
    </source>
</evidence>
<dbReference type="Proteomes" id="UP001652661">
    <property type="component" value="Chromosome 3R"/>
</dbReference>
<evidence type="ECO:0000256" key="6">
    <source>
        <dbReference type="ARBA" id="ARBA00023125"/>
    </source>
</evidence>
<keyword evidence="6 9" id="KW-0238">DNA-binding</keyword>
<evidence type="ECO:0000256" key="5">
    <source>
        <dbReference type="ARBA" id="ARBA00022705"/>
    </source>
</evidence>
<dbReference type="HAMAP" id="MF_00317">
    <property type="entry name" value="DNApol_clamp_arch"/>
    <property type="match status" value="1"/>
</dbReference>
<dbReference type="RefSeq" id="XP_017023609.1">
    <property type="nucleotide sequence ID" value="XM_017168120.3"/>
</dbReference>
<comment type="similarity">
    <text evidence="3 9">Belongs to the PCNA family.</text>
</comment>
<evidence type="ECO:0000256" key="8">
    <source>
        <dbReference type="RuleBase" id="RU000641"/>
    </source>
</evidence>
<dbReference type="GO" id="GO:0043626">
    <property type="term" value="C:PCNA complex"/>
    <property type="evidence" value="ECO:0007669"/>
    <property type="project" value="TreeGrafter"/>
</dbReference>
<keyword evidence="5 9" id="KW-0235">DNA replication</keyword>
<dbReference type="GO" id="GO:0003677">
    <property type="term" value="F:DNA binding"/>
    <property type="evidence" value="ECO:0007669"/>
    <property type="project" value="UniProtKB-KW"/>
</dbReference>
<dbReference type="FunFam" id="3.70.10.10:FF:000001">
    <property type="entry name" value="Proliferating cell nuclear antigen"/>
    <property type="match status" value="1"/>
</dbReference>
<dbReference type="Gene3D" id="3.70.10.10">
    <property type="match status" value="1"/>
</dbReference>
<dbReference type="SUPFAM" id="SSF55979">
    <property type="entry name" value="DNA clamp"/>
    <property type="match status" value="2"/>
</dbReference>